<dbReference type="AlphaFoldDB" id="A0A9X7YNN3"/>
<dbReference type="RefSeq" id="WP_228346362.1">
    <property type="nucleotide sequence ID" value="NZ_CP046056.1"/>
</dbReference>
<dbReference type="InterPro" id="IPR029787">
    <property type="entry name" value="Nucleotide_cyclase"/>
</dbReference>
<keyword evidence="1" id="KW-0472">Membrane</keyword>
<evidence type="ECO:0000313" key="4">
    <source>
        <dbReference type="Proteomes" id="UP000596074"/>
    </source>
</evidence>
<organism evidence="3 4">
    <name type="scientific">Venatoribacter cucullus</name>
    <dbReference type="NCBI Taxonomy" id="2661630"/>
    <lineage>
        <taxon>Bacteria</taxon>
        <taxon>Pseudomonadati</taxon>
        <taxon>Pseudomonadota</taxon>
        <taxon>Gammaproteobacteria</taxon>
        <taxon>Oceanospirillales</taxon>
        <taxon>Oceanospirillaceae</taxon>
        <taxon>Venatoribacter</taxon>
    </lineage>
</organism>
<reference evidence="3 4" key="1">
    <citation type="submission" date="2019-11" db="EMBL/GenBank/DDBJ databases">
        <title>Venatorbacter sp. nov. a predator of Campylobacter and other Gram-negative bacteria.</title>
        <authorList>
            <person name="Saeedi A."/>
            <person name="Cummings N.J."/>
            <person name="Connerton I.F."/>
            <person name="Connerton P.L."/>
        </authorList>
    </citation>
    <scope>NUCLEOTIDE SEQUENCE [LARGE SCALE GENOMIC DNA]</scope>
    <source>
        <strain evidence="3">XL5</strain>
    </source>
</reference>
<keyword evidence="1" id="KW-1133">Transmembrane helix</keyword>
<accession>A0A9X7YNN3</accession>
<name>A0A9X7YNN3_9GAMM</name>
<dbReference type="PROSITE" id="PS50887">
    <property type="entry name" value="GGDEF"/>
    <property type="match status" value="1"/>
</dbReference>
<dbReference type="Proteomes" id="UP000596074">
    <property type="component" value="Chromosome"/>
</dbReference>
<protein>
    <submittedName>
        <fullName evidence="3">Diguanylate cyclase</fullName>
    </submittedName>
</protein>
<feature type="domain" description="GGDEF" evidence="2">
    <location>
        <begin position="171"/>
        <end position="297"/>
    </location>
</feature>
<dbReference type="InterPro" id="IPR000160">
    <property type="entry name" value="GGDEF_dom"/>
</dbReference>
<proteinExistence type="predicted"/>
<sequence>MFTHLLLHRHKLLLISVLAVMSLLVTLWFGNAKEWLEIDWLDVVGEGGTGLALAVWMLLILGSRPAGRVTDWLTLGLGFLFLALWQDTLDEFIRLPGEQWWDQSLESITMPIGMVLLTVGLFLWHREQLVLNEHLRKREQLFREHHLSDDLMYLGRADFLHQQLQQFQHRQPAMLVLVELTDAANWPRRLGITDADRLLRENAELLLMNLRRQDLVCRYAGARFAIVMPDTTEAQACTIAWELQQALEHCALRSSSGERVFQQINWFALPLTGEDAGTLLQRANSGLEARQQARSAA</sequence>
<dbReference type="SUPFAM" id="SSF55073">
    <property type="entry name" value="Nucleotide cyclase"/>
    <property type="match status" value="1"/>
</dbReference>
<dbReference type="EMBL" id="CP046056">
    <property type="protein sequence ID" value="QQD23821.1"/>
    <property type="molecule type" value="Genomic_DNA"/>
</dbReference>
<feature type="transmembrane region" description="Helical" evidence="1">
    <location>
        <begin position="69"/>
        <end position="85"/>
    </location>
</feature>
<evidence type="ECO:0000313" key="3">
    <source>
        <dbReference type="EMBL" id="QQD23821.1"/>
    </source>
</evidence>
<feature type="transmembrane region" description="Helical" evidence="1">
    <location>
        <begin position="105"/>
        <end position="124"/>
    </location>
</feature>
<gene>
    <name evidence="3" type="ORF">GJQ55_04705</name>
</gene>
<dbReference type="Pfam" id="PF00990">
    <property type="entry name" value="GGDEF"/>
    <property type="match status" value="1"/>
</dbReference>
<keyword evidence="1" id="KW-0812">Transmembrane</keyword>
<feature type="transmembrane region" description="Helical" evidence="1">
    <location>
        <begin position="43"/>
        <end position="62"/>
    </location>
</feature>
<evidence type="ECO:0000259" key="2">
    <source>
        <dbReference type="PROSITE" id="PS50887"/>
    </source>
</evidence>
<dbReference type="KEGG" id="vcw:GJQ55_04705"/>
<dbReference type="SMART" id="SM00267">
    <property type="entry name" value="GGDEF"/>
    <property type="match status" value="1"/>
</dbReference>
<feature type="transmembrane region" description="Helical" evidence="1">
    <location>
        <begin position="12"/>
        <end position="31"/>
    </location>
</feature>
<dbReference type="NCBIfam" id="TIGR00254">
    <property type="entry name" value="GGDEF"/>
    <property type="match status" value="1"/>
</dbReference>
<keyword evidence="4" id="KW-1185">Reference proteome</keyword>
<dbReference type="Gene3D" id="3.30.70.270">
    <property type="match status" value="1"/>
</dbReference>
<dbReference type="InterPro" id="IPR043128">
    <property type="entry name" value="Rev_trsase/Diguanyl_cyclase"/>
</dbReference>
<evidence type="ECO:0000256" key="1">
    <source>
        <dbReference type="SAM" id="Phobius"/>
    </source>
</evidence>